<dbReference type="GO" id="GO:0000976">
    <property type="term" value="F:transcription cis-regulatory region binding"/>
    <property type="evidence" value="ECO:0007669"/>
    <property type="project" value="TreeGrafter"/>
</dbReference>
<dbReference type="RefSeq" id="WP_088980270.1">
    <property type="nucleotide sequence ID" value="NZ_LT607413.1"/>
</dbReference>
<protein>
    <submittedName>
        <fullName evidence="6">Transcriptional regulator, TetR family</fullName>
    </submittedName>
</protein>
<dbReference type="Pfam" id="PF13305">
    <property type="entry name" value="TetR_C_33"/>
    <property type="match status" value="1"/>
</dbReference>
<keyword evidence="2 4" id="KW-0238">DNA-binding</keyword>
<feature type="DNA-binding region" description="H-T-H motif" evidence="4">
    <location>
        <begin position="39"/>
        <end position="58"/>
    </location>
</feature>
<dbReference type="InterPro" id="IPR050109">
    <property type="entry name" value="HTH-type_TetR-like_transc_reg"/>
</dbReference>
<evidence type="ECO:0000256" key="4">
    <source>
        <dbReference type="PROSITE-ProRule" id="PRU00335"/>
    </source>
</evidence>
<dbReference type="AlphaFoldDB" id="A0A1C4UT16"/>
<dbReference type="EMBL" id="LT607413">
    <property type="protein sequence ID" value="SCE74846.1"/>
    <property type="molecule type" value="Genomic_DNA"/>
</dbReference>
<dbReference type="InterPro" id="IPR009057">
    <property type="entry name" value="Homeodomain-like_sf"/>
</dbReference>
<keyword evidence="3" id="KW-0804">Transcription</keyword>
<gene>
    <name evidence="6" type="ORF">GA0070618_0623</name>
</gene>
<dbReference type="SUPFAM" id="SSF46689">
    <property type="entry name" value="Homeodomain-like"/>
    <property type="match status" value="1"/>
</dbReference>
<evidence type="ECO:0000313" key="7">
    <source>
        <dbReference type="Proteomes" id="UP000198253"/>
    </source>
</evidence>
<dbReference type="SUPFAM" id="SSF48498">
    <property type="entry name" value="Tetracyclin repressor-like, C-terminal domain"/>
    <property type="match status" value="1"/>
</dbReference>
<dbReference type="PANTHER" id="PTHR30055:SF243">
    <property type="entry name" value="HTH-TYPE TRANSCRIPTIONAL REGULATOR RV1816"/>
    <property type="match status" value="1"/>
</dbReference>
<accession>A0A1C4UT16</accession>
<dbReference type="OrthoDB" id="3210322at2"/>
<organism evidence="6 7">
    <name type="scientific">Micromonospora echinospora</name>
    <name type="common">Micromonospora purpurea</name>
    <dbReference type="NCBI Taxonomy" id="1877"/>
    <lineage>
        <taxon>Bacteria</taxon>
        <taxon>Bacillati</taxon>
        <taxon>Actinomycetota</taxon>
        <taxon>Actinomycetes</taxon>
        <taxon>Micromonosporales</taxon>
        <taxon>Micromonosporaceae</taxon>
        <taxon>Micromonospora</taxon>
    </lineage>
</organism>
<dbReference type="Gene3D" id="1.10.357.10">
    <property type="entry name" value="Tetracycline Repressor, domain 2"/>
    <property type="match status" value="1"/>
</dbReference>
<dbReference type="InterPro" id="IPR036271">
    <property type="entry name" value="Tet_transcr_reg_TetR-rel_C_sf"/>
</dbReference>
<reference evidence="7" key="1">
    <citation type="submission" date="2016-06" db="EMBL/GenBank/DDBJ databases">
        <authorList>
            <person name="Varghese N."/>
            <person name="Submissions Spin"/>
        </authorList>
    </citation>
    <scope>NUCLEOTIDE SEQUENCE [LARGE SCALE GENOMIC DNA]</scope>
    <source>
        <strain evidence="7">DSM 43816</strain>
    </source>
</reference>
<keyword evidence="7" id="KW-1185">Reference proteome</keyword>
<keyword evidence="1" id="KW-0805">Transcription regulation</keyword>
<evidence type="ECO:0000256" key="3">
    <source>
        <dbReference type="ARBA" id="ARBA00023163"/>
    </source>
</evidence>
<proteinExistence type="predicted"/>
<evidence type="ECO:0000256" key="2">
    <source>
        <dbReference type="ARBA" id="ARBA00023125"/>
    </source>
</evidence>
<dbReference type="GO" id="GO:0003700">
    <property type="term" value="F:DNA-binding transcription factor activity"/>
    <property type="evidence" value="ECO:0007669"/>
    <property type="project" value="TreeGrafter"/>
</dbReference>
<sequence>MSVVKPSASLRERRRAATIDEIVGVALRHLAEHGVHELSLRAVAREVGMTVQALYHYFDSRDALLTALIAHGHNALADALRATADAHRDAGYVDRCVAVSLTYREWALDNKPLFLLLYGNPVPGYAAPEGGPTMMAGRRVAEVFAEVVFAGWTTEQIGAVPVPATDPALTAQLTGAAQAMAPHLSPGALAQFLGAWAQLHGLVMLDLLNHLRWLEGDAATEYHRAMLVQLGNRLAAIRDGH</sequence>
<evidence type="ECO:0000259" key="5">
    <source>
        <dbReference type="PROSITE" id="PS50977"/>
    </source>
</evidence>
<evidence type="ECO:0000256" key="1">
    <source>
        <dbReference type="ARBA" id="ARBA00023015"/>
    </source>
</evidence>
<dbReference type="PRINTS" id="PR00455">
    <property type="entry name" value="HTHTETR"/>
</dbReference>
<dbReference type="InParanoid" id="A0A1C4UT16"/>
<feature type="domain" description="HTH tetR-type" evidence="5">
    <location>
        <begin position="16"/>
        <end position="76"/>
    </location>
</feature>
<dbReference type="Proteomes" id="UP000198253">
    <property type="component" value="Chromosome I"/>
</dbReference>
<dbReference type="PROSITE" id="PS50977">
    <property type="entry name" value="HTH_TETR_2"/>
    <property type="match status" value="1"/>
</dbReference>
<dbReference type="InterPro" id="IPR001647">
    <property type="entry name" value="HTH_TetR"/>
</dbReference>
<dbReference type="PANTHER" id="PTHR30055">
    <property type="entry name" value="HTH-TYPE TRANSCRIPTIONAL REGULATOR RUTR"/>
    <property type="match status" value="1"/>
</dbReference>
<dbReference type="Pfam" id="PF00440">
    <property type="entry name" value="TetR_N"/>
    <property type="match status" value="1"/>
</dbReference>
<name>A0A1C4UT16_MICEC</name>
<dbReference type="InterPro" id="IPR025996">
    <property type="entry name" value="MT1864/Rv1816-like_C"/>
</dbReference>
<evidence type="ECO:0000313" key="6">
    <source>
        <dbReference type="EMBL" id="SCE74846.1"/>
    </source>
</evidence>